<evidence type="ECO:0000313" key="7">
    <source>
        <dbReference type="Proteomes" id="UP001479290"/>
    </source>
</evidence>
<dbReference type="PROSITE" id="PS51720">
    <property type="entry name" value="G_AIG1"/>
    <property type="match status" value="1"/>
</dbReference>
<comment type="similarity">
    <text evidence="1">Belongs to the TRAFAC class TrmE-Era-EngA-EngB-Septin-like GTPase superfamily. AIG1/Toc34/Toc159-like paraseptin GTPase family. IAN subfamily.</text>
</comment>
<evidence type="ECO:0000256" key="4">
    <source>
        <dbReference type="SAM" id="Phobius"/>
    </source>
</evidence>
<evidence type="ECO:0000256" key="1">
    <source>
        <dbReference type="ARBA" id="ARBA00008535"/>
    </source>
</evidence>
<keyword evidence="4" id="KW-1133">Transmembrane helix</keyword>
<organism evidence="6 7">
    <name type="scientific">Culter alburnus</name>
    <name type="common">Topmouth culter</name>
    <dbReference type="NCBI Taxonomy" id="194366"/>
    <lineage>
        <taxon>Eukaryota</taxon>
        <taxon>Metazoa</taxon>
        <taxon>Chordata</taxon>
        <taxon>Craniata</taxon>
        <taxon>Vertebrata</taxon>
        <taxon>Euteleostomi</taxon>
        <taxon>Actinopterygii</taxon>
        <taxon>Neopterygii</taxon>
        <taxon>Teleostei</taxon>
        <taxon>Ostariophysi</taxon>
        <taxon>Cypriniformes</taxon>
        <taxon>Xenocyprididae</taxon>
        <taxon>Xenocypridinae</taxon>
        <taxon>Culter</taxon>
    </lineage>
</organism>
<dbReference type="Proteomes" id="UP001479290">
    <property type="component" value="Unassembled WGS sequence"/>
</dbReference>
<comment type="caution">
    <text evidence="6">The sequence shown here is derived from an EMBL/GenBank/DDBJ whole genome shotgun (WGS) entry which is preliminary data.</text>
</comment>
<dbReference type="EMBL" id="JAWDJR010000001">
    <property type="protein sequence ID" value="KAK9981673.1"/>
    <property type="molecule type" value="Genomic_DNA"/>
</dbReference>
<dbReference type="GO" id="GO:0005525">
    <property type="term" value="F:GTP binding"/>
    <property type="evidence" value="ECO:0007669"/>
    <property type="project" value="UniProtKB-KW"/>
</dbReference>
<dbReference type="CDD" id="cd01852">
    <property type="entry name" value="AIG1"/>
    <property type="match status" value="1"/>
</dbReference>
<keyword evidence="7" id="KW-1185">Reference proteome</keyword>
<evidence type="ECO:0000256" key="3">
    <source>
        <dbReference type="ARBA" id="ARBA00023134"/>
    </source>
</evidence>
<feature type="transmembrane region" description="Helical" evidence="4">
    <location>
        <begin position="238"/>
        <end position="261"/>
    </location>
</feature>
<protein>
    <recommendedName>
        <fullName evidence="5">AIG1-type G domain-containing protein</fullName>
    </recommendedName>
</protein>
<reference evidence="6 7" key="1">
    <citation type="submission" date="2024-05" db="EMBL/GenBank/DDBJ databases">
        <title>A high-quality chromosomal-level genome assembly of Topmouth culter (Culter alburnus).</title>
        <authorList>
            <person name="Zhao H."/>
        </authorList>
    </citation>
    <scope>NUCLEOTIDE SEQUENCE [LARGE SCALE GENOMIC DNA]</scope>
    <source>
        <strain evidence="6">CATC2023</strain>
        <tissue evidence="6">Muscle</tissue>
    </source>
</reference>
<dbReference type="Gene3D" id="3.40.50.300">
    <property type="entry name" value="P-loop containing nucleotide triphosphate hydrolases"/>
    <property type="match status" value="1"/>
</dbReference>
<accession>A0AAW2B895</accession>
<keyword evidence="3" id="KW-0342">GTP-binding</keyword>
<feature type="transmembrane region" description="Helical" evidence="4">
    <location>
        <begin position="211"/>
        <end position="232"/>
    </location>
</feature>
<keyword evidence="4" id="KW-0812">Transmembrane</keyword>
<evidence type="ECO:0000259" key="5">
    <source>
        <dbReference type="PROSITE" id="PS51720"/>
    </source>
</evidence>
<dbReference type="PANTHER" id="PTHR10903:SF188">
    <property type="entry name" value="GTPASE IMAP FAMILY MEMBER 2-LIKE-RELATED"/>
    <property type="match status" value="1"/>
</dbReference>
<sequence>MSDLRIVMVGKTGVGKSATGNTILGRKAFKEEQSAQSVTEKCQQHQQMVEGRIISVIDTPGLFDTSISEEKLKEELVKCVEMSVPGPHAFLLLIRLDDRFTDEEKNAVELIQENFGKDAERYTILLFTRGDQLKTSIEEFLTKNNQINELVKQCKGGYHVFNNTDEQNRSQASELIKKINKMVKENGGGHYTNEMFKKAQRKLMMKKFKDAAIVGASVAGVGAAVAGGALLGVATAGVALPVALMAGGAALTGVTTVKAIADRVKK</sequence>
<evidence type="ECO:0000256" key="2">
    <source>
        <dbReference type="ARBA" id="ARBA00022741"/>
    </source>
</evidence>
<proteinExistence type="inferred from homology"/>
<dbReference type="PANTHER" id="PTHR10903">
    <property type="entry name" value="GTPASE, IMAP FAMILY MEMBER-RELATED"/>
    <property type="match status" value="1"/>
</dbReference>
<dbReference type="AlphaFoldDB" id="A0AAW2B895"/>
<dbReference type="SUPFAM" id="SSF52540">
    <property type="entry name" value="P-loop containing nucleoside triphosphate hydrolases"/>
    <property type="match status" value="1"/>
</dbReference>
<evidence type="ECO:0000313" key="6">
    <source>
        <dbReference type="EMBL" id="KAK9981673.1"/>
    </source>
</evidence>
<feature type="domain" description="AIG1-type G" evidence="5">
    <location>
        <begin position="1"/>
        <end position="200"/>
    </location>
</feature>
<dbReference type="InterPro" id="IPR027417">
    <property type="entry name" value="P-loop_NTPase"/>
</dbReference>
<dbReference type="InterPro" id="IPR045058">
    <property type="entry name" value="GIMA/IAN/Toc"/>
</dbReference>
<keyword evidence="4" id="KW-0472">Membrane</keyword>
<name>A0AAW2B895_CULAL</name>
<dbReference type="InterPro" id="IPR006703">
    <property type="entry name" value="G_AIG1"/>
</dbReference>
<gene>
    <name evidence="6" type="ORF">ABG768_001197</name>
</gene>
<keyword evidence="2" id="KW-0547">Nucleotide-binding</keyword>
<dbReference type="Pfam" id="PF04548">
    <property type="entry name" value="AIG1"/>
    <property type="match status" value="1"/>
</dbReference>
<dbReference type="FunFam" id="3.40.50.300:FF:000366">
    <property type="entry name" value="GTPase, IMAP family member 2"/>
    <property type="match status" value="1"/>
</dbReference>